<dbReference type="OrthoDB" id="1343312at2"/>
<sequence>MSLPQYQTELLKATDYEAYLSFLEVVCAYKFRSSGKNGEFQLRIFITRPKGYSENYFNLGFGVWNPERQTIDDVIELKNGDFQQILATIANVALDFLKTNPFASLYAEGSTRTRTRLYQREISKHYHLIPDDLKVHGLVTENETGFIEFRKGINFDAFLLSMK</sequence>
<organism evidence="1 2">
    <name type="scientific">Dyadobacter soli</name>
    <dbReference type="NCBI Taxonomy" id="659014"/>
    <lineage>
        <taxon>Bacteria</taxon>
        <taxon>Pseudomonadati</taxon>
        <taxon>Bacteroidota</taxon>
        <taxon>Cytophagia</taxon>
        <taxon>Cytophagales</taxon>
        <taxon>Spirosomataceae</taxon>
        <taxon>Dyadobacter</taxon>
    </lineage>
</organism>
<reference evidence="2" key="1">
    <citation type="submission" date="2016-10" db="EMBL/GenBank/DDBJ databases">
        <authorList>
            <person name="Varghese N."/>
            <person name="Submissions S."/>
        </authorList>
    </citation>
    <scope>NUCLEOTIDE SEQUENCE [LARGE SCALE GENOMIC DNA]</scope>
    <source>
        <strain evidence="2">DSM 25329</strain>
    </source>
</reference>
<dbReference type="Proteomes" id="UP000198748">
    <property type="component" value="Unassembled WGS sequence"/>
</dbReference>
<name>A0A1G7PK55_9BACT</name>
<accession>A0A1G7PK55</accession>
<protein>
    <submittedName>
        <fullName evidence="1">Uncharacterized protein</fullName>
    </submittedName>
</protein>
<evidence type="ECO:0000313" key="2">
    <source>
        <dbReference type="Proteomes" id="UP000198748"/>
    </source>
</evidence>
<dbReference type="RefSeq" id="WP_090154386.1">
    <property type="nucleotide sequence ID" value="NZ_FNAN01000013.1"/>
</dbReference>
<gene>
    <name evidence="1" type="ORF">SAMN04487996_11338</name>
</gene>
<keyword evidence="2" id="KW-1185">Reference proteome</keyword>
<dbReference type="Pfam" id="PF22028">
    <property type="entry name" value="DUF6934"/>
    <property type="match status" value="1"/>
</dbReference>
<evidence type="ECO:0000313" key="1">
    <source>
        <dbReference type="EMBL" id="SDF86637.1"/>
    </source>
</evidence>
<dbReference type="InterPro" id="IPR053865">
    <property type="entry name" value="DUF6934"/>
</dbReference>
<dbReference type="EMBL" id="FNAN01000013">
    <property type="protein sequence ID" value="SDF86637.1"/>
    <property type="molecule type" value="Genomic_DNA"/>
</dbReference>
<dbReference type="STRING" id="659014.SAMN04487996_11338"/>
<dbReference type="AlphaFoldDB" id="A0A1G7PK55"/>
<proteinExistence type="predicted"/>